<dbReference type="Proteomes" id="UP000030661">
    <property type="component" value="Unassembled WGS sequence"/>
</dbReference>
<dbReference type="GO" id="GO:0009103">
    <property type="term" value="P:lipopolysaccharide biosynthetic process"/>
    <property type="evidence" value="ECO:0007669"/>
    <property type="project" value="TreeGrafter"/>
</dbReference>
<dbReference type="EMBL" id="DF820466">
    <property type="protein sequence ID" value="GAK57344.1"/>
    <property type="molecule type" value="Genomic_DNA"/>
</dbReference>
<dbReference type="Pfam" id="PF13439">
    <property type="entry name" value="Glyco_transf_4"/>
    <property type="match status" value="1"/>
</dbReference>
<gene>
    <name evidence="4" type="ORF">U27_04309</name>
</gene>
<evidence type="ECO:0000256" key="1">
    <source>
        <dbReference type="ARBA" id="ARBA00022679"/>
    </source>
</evidence>
<accession>A0A081BYD9</accession>
<dbReference type="Pfam" id="PF00534">
    <property type="entry name" value="Glycos_transf_1"/>
    <property type="match status" value="1"/>
</dbReference>
<protein>
    <submittedName>
        <fullName evidence="4">Glycosyl transferase group 1</fullName>
    </submittedName>
</protein>
<evidence type="ECO:0000313" key="4">
    <source>
        <dbReference type="EMBL" id="GAK57344.1"/>
    </source>
</evidence>
<name>A0A081BYD9_VECG1</name>
<proteinExistence type="predicted"/>
<feature type="domain" description="Glycosyl transferase family 1" evidence="2">
    <location>
        <begin position="219"/>
        <end position="368"/>
    </location>
</feature>
<dbReference type="SUPFAM" id="SSF53756">
    <property type="entry name" value="UDP-Glycosyltransferase/glycogen phosphorylase"/>
    <property type="match status" value="1"/>
</dbReference>
<dbReference type="AlphaFoldDB" id="A0A081BYD9"/>
<evidence type="ECO:0000313" key="5">
    <source>
        <dbReference type="Proteomes" id="UP000030661"/>
    </source>
</evidence>
<dbReference type="PANTHER" id="PTHR46401">
    <property type="entry name" value="GLYCOSYLTRANSFERASE WBBK-RELATED"/>
    <property type="match status" value="1"/>
</dbReference>
<evidence type="ECO:0000259" key="2">
    <source>
        <dbReference type="Pfam" id="PF00534"/>
    </source>
</evidence>
<dbReference type="InterPro" id="IPR028098">
    <property type="entry name" value="Glyco_trans_4-like_N"/>
</dbReference>
<organism evidence="4">
    <name type="scientific">Vecturithrix granuli</name>
    <dbReference type="NCBI Taxonomy" id="1499967"/>
    <lineage>
        <taxon>Bacteria</taxon>
        <taxon>Candidatus Moduliflexota</taxon>
        <taxon>Candidatus Vecturitrichia</taxon>
        <taxon>Candidatus Vecturitrichales</taxon>
        <taxon>Candidatus Vecturitrichaceae</taxon>
        <taxon>Candidatus Vecturithrix</taxon>
    </lineage>
</organism>
<keyword evidence="5" id="KW-1185">Reference proteome</keyword>
<dbReference type="CDD" id="cd03809">
    <property type="entry name" value="GT4_MtfB-like"/>
    <property type="match status" value="1"/>
</dbReference>
<dbReference type="InterPro" id="IPR001296">
    <property type="entry name" value="Glyco_trans_1"/>
</dbReference>
<evidence type="ECO:0000259" key="3">
    <source>
        <dbReference type="Pfam" id="PF13439"/>
    </source>
</evidence>
<dbReference type="GO" id="GO:0016757">
    <property type="term" value="F:glycosyltransferase activity"/>
    <property type="evidence" value="ECO:0007669"/>
    <property type="project" value="InterPro"/>
</dbReference>
<dbReference type="HOGENOM" id="CLU_009583_27_5_0"/>
<dbReference type="eggNOG" id="COG0438">
    <property type="taxonomic scope" value="Bacteria"/>
</dbReference>
<dbReference type="Gene3D" id="3.40.50.2000">
    <property type="entry name" value="Glycogen Phosphorylase B"/>
    <property type="match status" value="2"/>
</dbReference>
<dbReference type="STRING" id="1499967.U27_04309"/>
<keyword evidence="1 4" id="KW-0808">Transferase</keyword>
<reference evidence="4" key="1">
    <citation type="journal article" date="2015" name="PeerJ">
        <title>First genomic representation of candidate bacterial phylum KSB3 points to enhanced environmental sensing as a trigger of wastewater bulking.</title>
        <authorList>
            <person name="Sekiguchi Y."/>
            <person name="Ohashi A."/>
            <person name="Parks D.H."/>
            <person name="Yamauchi T."/>
            <person name="Tyson G.W."/>
            <person name="Hugenholtz P."/>
        </authorList>
    </citation>
    <scope>NUCLEOTIDE SEQUENCE [LARGE SCALE GENOMIC DNA]</scope>
</reference>
<feature type="domain" description="Glycosyltransferase subfamily 4-like N-terminal" evidence="3">
    <location>
        <begin position="17"/>
        <end position="187"/>
    </location>
</feature>
<sequence length="391" mass="44259">MRIAIDIQPLQTATSSNGLGGYLRNLVQHLSQIDDDNEYTFLLNNTAHLADPGVPPLTWKKHYVTRKHCAGRWWWSWDTVHLPTALIKKNIDVYHYNSLAEYERMIPPSPFGKHRVVATVYDLSPLKFPETGSPSIGITRQSLTYSTKFRRLRHADAIIAISESVKQEIVHWLRFPEERIVVASSGVSELFAQPRAPLQLDRFLNTFQIPQEYILYDSGYESRRKNLEHLLNAYKLLRQTLPNAPVLALAGLKDAAQRESMFALIQAQELSLSVILLPDIPEQKLPYLYQAASLFVCPSLYESFSLPAAQALTCGTPVAASDTSAFPEIVGDAGFLFDPWDVNAMAAALYAGVTNSEKRAELRRNAPEYARRFSWDQTARKILDVYRQVHT</sequence>
<dbReference type="PANTHER" id="PTHR46401:SF2">
    <property type="entry name" value="GLYCOSYLTRANSFERASE WBBK-RELATED"/>
    <property type="match status" value="1"/>
</dbReference>